<keyword evidence="5" id="KW-1185">Reference proteome</keyword>
<keyword evidence="3" id="KW-0812">Transmembrane</keyword>
<dbReference type="RefSeq" id="WP_150094675.1">
    <property type="nucleotide sequence ID" value="NZ_VWXX01000041.1"/>
</dbReference>
<proteinExistence type="predicted"/>
<evidence type="ECO:0000256" key="2">
    <source>
        <dbReference type="SAM" id="MobiDB-lite"/>
    </source>
</evidence>
<evidence type="ECO:0000256" key="1">
    <source>
        <dbReference type="SAM" id="Coils"/>
    </source>
</evidence>
<comment type="caution">
    <text evidence="4">The sequence shown here is derived from an EMBL/GenBank/DDBJ whole genome shotgun (WGS) entry which is preliminary data.</text>
</comment>
<evidence type="ECO:0000313" key="5">
    <source>
        <dbReference type="Proteomes" id="UP000322981"/>
    </source>
</evidence>
<accession>A0A5M8FDJ7</accession>
<feature type="transmembrane region" description="Helical" evidence="3">
    <location>
        <begin position="340"/>
        <end position="364"/>
    </location>
</feature>
<keyword evidence="1" id="KW-0175">Coiled coil</keyword>
<evidence type="ECO:0000313" key="4">
    <source>
        <dbReference type="EMBL" id="KAA6182747.1"/>
    </source>
</evidence>
<name>A0A5M8FDJ7_9GAMM</name>
<feature type="coiled-coil region" evidence="1">
    <location>
        <begin position="212"/>
        <end position="271"/>
    </location>
</feature>
<evidence type="ECO:0000256" key="3">
    <source>
        <dbReference type="SAM" id="Phobius"/>
    </source>
</evidence>
<organism evidence="4 5">
    <name type="scientific">Thiohalocapsa marina</name>
    <dbReference type="NCBI Taxonomy" id="424902"/>
    <lineage>
        <taxon>Bacteria</taxon>
        <taxon>Pseudomonadati</taxon>
        <taxon>Pseudomonadota</taxon>
        <taxon>Gammaproteobacteria</taxon>
        <taxon>Chromatiales</taxon>
        <taxon>Chromatiaceae</taxon>
        <taxon>Thiohalocapsa</taxon>
    </lineage>
</organism>
<feature type="region of interest" description="Disordered" evidence="2">
    <location>
        <begin position="409"/>
        <end position="435"/>
    </location>
</feature>
<dbReference type="Proteomes" id="UP000322981">
    <property type="component" value="Unassembled WGS sequence"/>
</dbReference>
<protein>
    <submittedName>
        <fullName evidence="4">Uncharacterized protein</fullName>
    </submittedName>
</protein>
<sequence length="435" mass="48325">MTTASDSILGAAIFFTDRGLDAIGTGVLSGVGNTSAIFELRNADQRLSIFSANASPIVFRRTIAIEQTREPLDLIGVASQGLDSTSRPGFFGCCVAVKSRDVSGYREAYEYIADRFKQVTKNVLSNGHIKRPSADIFDSIKGGERYRTKTYIRLGNDEGTLVLQLEWKDESSLQLIYQVMGAYSNHPFHAKKDIIIVEQPVPGAVELDEAYVRELENSAKEWRQKYKRIAKRPSHSPPNRAGVIEDDRLVLRSLLARVEALESQVKELQRAQSRGTEVFSGYSKSASAKESSTSKEDALLAEIKARTRADGYKKRKYRRASLENRGPFYHLKRRSNGTNVLVTAFIVSIALIIVLLGFVFFSYWETDKPATDLPDLVDRTGVAINAIARQSTSEGELVQDYDSAATNVDVGNEKVRMEDSSERGRDDSEAGDPFK</sequence>
<dbReference type="AlphaFoldDB" id="A0A5M8FDJ7"/>
<keyword evidence="3" id="KW-0472">Membrane</keyword>
<keyword evidence="3" id="KW-1133">Transmembrane helix</keyword>
<gene>
    <name evidence="4" type="ORF">F2Q65_17395</name>
</gene>
<feature type="compositionally biased region" description="Basic and acidic residues" evidence="2">
    <location>
        <begin position="411"/>
        <end position="435"/>
    </location>
</feature>
<dbReference type="EMBL" id="VWXX01000041">
    <property type="protein sequence ID" value="KAA6182747.1"/>
    <property type="molecule type" value="Genomic_DNA"/>
</dbReference>
<reference evidence="4 5" key="1">
    <citation type="submission" date="2019-09" db="EMBL/GenBank/DDBJ databases">
        <title>Whole-genome sequence of the purple sulfur bacterium Thiohalocapsa marina DSM 19078.</title>
        <authorList>
            <person name="Kyndt J.A."/>
            <person name="Meyer T.E."/>
        </authorList>
    </citation>
    <scope>NUCLEOTIDE SEQUENCE [LARGE SCALE GENOMIC DNA]</scope>
    <source>
        <strain evidence="4 5">DSM 19078</strain>
    </source>
</reference>